<comment type="caution">
    <text evidence="2">The sequence shown here is derived from an EMBL/GenBank/DDBJ whole genome shotgun (WGS) entry which is preliminary data.</text>
</comment>
<dbReference type="Proteomes" id="UP000789405">
    <property type="component" value="Unassembled WGS sequence"/>
</dbReference>
<evidence type="ECO:0000256" key="1">
    <source>
        <dbReference type="SAM" id="MobiDB-lite"/>
    </source>
</evidence>
<protein>
    <submittedName>
        <fullName evidence="2">27907_t:CDS:1</fullName>
    </submittedName>
</protein>
<keyword evidence="3" id="KW-1185">Reference proteome</keyword>
<feature type="compositionally biased region" description="Basic and acidic residues" evidence="1">
    <location>
        <begin position="28"/>
        <end position="41"/>
    </location>
</feature>
<evidence type="ECO:0000313" key="3">
    <source>
        <dbReference type="Proteomes" id="UP000789405"/>
    </source>
</evidence>
<dbReference type="AlphaFoldDB" id="A0A9N9KG01"/>
<reference evidence="2" key="1">
    <citation type="submission" date="2021-06" db="EMBL/GenBank/DDBJ databases">
        <authorList>
            <person name="Kallberg Y."/>
            <person name="Tangrot J."/>
            <person name="Rosling A."/>
        </authorList>
    </citation>
    <scope>NUCLEOTIDE SEQUENCE</scope>
    <source>
        <strain evidence="2">MA453B</strain>
    </source>
</reference>
<evidence type="ECO:0000313" key="2">
    <source>
        <dbReference type="EMBL" id="CAG8823292.1"/>
    </source>
</evidence>
<dbReference type="EMBL" id="CAJVPY010063259">
    <property type="protein sequence ID" value="CAG8823292.1"/>
    <property type="molecule type" value="Genomic_DNA"/>
</dbReference>
<sequence>MLAKCKPKQEANRAILSGKGPEMTLITLEKKEKIPNHDEAAKPNSHSASNGELIKAKKKKNDSWREKN</sequence>
<accession>A0A9N9KG01</accession>
<feature type="non-terminal residue" evidence="2">
    <location>
        <position position="68"/>
    </location>
</feature>
<proteinExistence type="predicted"/>
<organism evidence="2 3">
    <name type="scientific">Dentiscutata erythropus</name>
    <dbReference type="NCBI Taxonomy" id="1348616"/>
    <lineage>
        <taxon>Eukaryota</taxon>
        <taxon>Fungi</taxon>
        <taxon>Fungi incertae sedis</taxon>
        <taxon>Mucoromycota</taxon>
        <taxon>Glomeromycotina</taxon>
        <taxon>Glomeromycetes</taxon>
        <taxon>Diversisporales</taxon>
        <taxon>Gigasporaceae</taxon>
        <taxon>Dentiscutata</taxon>
    </lineage>
</organism>
<name>A0A9N9KG01_9GLOM</name>
<feature type="region of interest" description="Disordered" evidence="1">
    <location>
        <begin position="1"/>
        <end position="68"/>
    </location>
</feature>
<gene>
    <name evidence="2" type="ORF">DERYTH_LOCUS27471</name>
</gene>